<gene>
    <name evidence="9" type="ORF">IGS68_24370</name>
</gene>
<reference evidence="9" key="1">
    <citation type="submission" date="2021-02" db="EMBL/GenBank/DDBJ databases">
        <title>Skermanella TT6 skin isolate.</title>
        <authorList>
            <person name="Lee K."/>
            <person name="Ganzorig M."/>
        </authorList>
    </citation>
    <scope>NUCLEOTIDE SEQUENCE</scope>
    <source>
        <strain evidence="9">TT6</strain>
    </source>
</reference>
<proteinExistence type="inferred from homology"/>
<dbReference type="InterPro" id="IPR015424">
    <property type="entry name" value="PyrdxlP-dep_Trfase"/>
</dbReference>
<protein>
    <recommendedName>
        <fullName evidence="3">aspartate transaminase</fullName>
        <ecNumber evidence="3">2.6.1.1</ecNumber>
    </recommendedName>
</protein>
<evidence type="ECO:0000256" key="6">
    <source>
        <dbReference type="ARBA" id="ARBA00022898"/>
    </source>
</evidence>
<evidence type="ECO:0000313" key="10">
    <source>
        <dbReference type="Proteomes" id="UP000595197"/>
    </source>
</evidence>
<dbReference type="Gene3D" id="3.40.640.10">
    <property type="entry name" value="Type I PLP-dependent aspartate aminotransferase-like (Major domain)"/>
    <property type="match status" value="1"/>
</dbReference>
<dbReference type="EMBL" id="CP067420">
    <property type="protein sequence ID" value="QQP89097.1"/>
    <property type="molecule type" value="Genomic_DNA"/>
</dbReference>
<name>A0ABX7B4L8_9PROT</name>
<dbReference type="Pfam" id="PF00155">
    <property type="entry name" value="Aminotran_1_2"/>
    <property type="match status" value="1"/>
</dbReference>
<keyword evidence="6" id="KW-0663">Pyridoxal phosphate</keyword>
<dbReference type="GO" id="GO:0008483">
    <property type="term" value="F:transaminase activity"/>
    <property type="evidence" value="ECO:0007669"/>
    <property type="project" value="UniProtKB-KW"/>
</dbReference>
<dbReference type="SUPFAM" id="SSF53383">
    <property type="entry name" value="PLP-dependent transferases"/>
    <property type="match status" value="1"/>
</dbReference>
<dbReference type="PANTHER" id="PTHR46383:SF1">
    <property type="entry name" value="ASPARTATE AMINOTRANSFERASE"/>
    <property type="match status" value="1"/>
</dbReference>
<dbReference type="InterPro" id="IPR004839">
    <property type="entry name" value="Aminotransferase_I/II_large"/>
</dbReference>
<keyword evidence="5" id="KW-0808">Transferase</keyword>
<accession>A0ABX7B4L8</accession>
<dbReference type="InterPro" id="IPR015422">
    <property type="entry name" value="PyrdxlP-dep_Trfase_small"/>
</dbReference>
<dbReference type="PANTHER" id="PTHR46383">
    <property type="entry name" value="ASPARTATE AMINOTRANSFERASE"/>
    <property type="match status" value="1"/>
</dbReference>
<evidence type="ECO:0000256" key="1">
    <source>
        <dbReference type="ARBA" id="ARBA00001933"/>
    </source>
</evidence>
<dbReference type="RefSeq" id="WP_201074910.1">
    <property type="nucleotide sequence ID" value="NZ_CP067420.1"/>
</dbReference>
<evidence type="ECO:0000256" key="5">
    <source>
        <dbReference type="ARBA" id="ARBA00022679"/>
    </source>
</evidence>
<dbReference type="InterPro" id="IPR050596">
    <property type="entry name" value="AspAT/PAT-like"/>
</dbReference>
<evidence type="ECO:0000313" key="9">
    <source>
        <dbReference type="EMBL" id="QQP89097.1"/>
    </source>
</evidence>
<comment type="cofactor">
    <cofactor evidence="1">
        <name>pyridoxal 5'-phosphate</name>
        <dbReference type="ChEBI" id="CHEBI:597326"/>
    </cofactor>
</comment>
<evidence type="ECO:0000256" key="3">
    <source>
        <dbReference type="ARBA" id="ARBA00012753"/>
    </source>
</evidence>
<evidence type="ECO:0000256" key="4">
    <source>
        <dbReference type="ARBA" id="ARBA00022576"/>
    </source>
</evidence>
<comment type="catalytic activity">
    <reaction evidence="7">
        <text>L-aspartate + 2-oxoglutarate = oxaloacetate + L-glutamate</text>
        <dbReference type="Rhea" id="RHEA:21824"/>
        <dbReference type="ChEBI" id="CHEBI:16452"/>
        <dbReference type="ChEBI" id="CHEBI:16810"/>
        <dbReference type="ChEBI" id="CHEBI:29985"/>
        <dbReference type="ChEBI" id="CHEBI:29991"/>
        <dbReference type="EC" id="2.6.1.1"/>
    </reaction>
</comment>
<dbReference type="Gene3D" id="3.90.1150.10">
    <property type="entry name" value="Aspartate Aminotransferase, domain 1"/>
    <property type="match status" value="1"/>
</dbReference>
<dbReference type="InterPro" id="IPR015421">
    <property type="entry name" value="PyrdxlP-dep_Trfase_major"/>
</dbReference>
<comment type="similarity">
    <text evidence="2">Belongs to the class-I pyridoxal-phosphate-dependent aminotransferase family.</text>
</comment>
<keyword evidence="4 9" id="KW-0032">Aminotransferase</keyword>
<evidence type="ECO:0000259" key="8">
    <source>
        <dbReference type="Pfam" id="PF00155"/>
    </source>
</evidence>
<evidence type="ECO:0000256" key="2">
    <source>
        <dbReference type="ARBA" id="ARBA00007441"/>
    </source>
</evidence>
<dbReference type="Proteomes" id="UP000595197">
    <property type="component" value="Chromosome"/>
</dbReference>
<dbReference type="EC" id="2.6.1.1" evidence="3"/>
<evidence type="ECO:0000256" key="7">
    <source>
        <dbReference type="ARBA" id="ARBA00049185"/>
    </source>
</evidence>
<feature type="domain" description="Aminotransferase class I/classII large" evidence="8">
    <location>
        <begin position="33"/>
        <end position="382"/>
    </location>
</feature>
<sequence>MRFSPLVDRISGKGSDAWSIHWRARELARQGRDVIMLTVGDPDMPPPARVIEAAVESLRAGRTTYSPMAGYPEVRAAIAARHAERTGVPTPADDVVVVPGAQAGLYCAMQCLAGPGDEVIAPEPMYATYGAVAGAAGASIVNVALRPERGFHLDPDDLERAVTPRTRVLWLNSPHNPTGAVMTRAEVEAAAEFCRRHDLWLLSDEVYADLAYAGPHVSPRSLPGMAERTVVVSSLSKSHAVPGFRFGWIIGPAELAGHLSRLVLCMLYGGPPFIQDGALAALTADCPEVGEMAEAYRRRAGIMVSLLENVPGLRASRPEGGMFVLLDVRGTGRTSDEFAYGLLEGQGVAVLPCDGFGPSAAGHLRISLAAPDGRIEEAARRIAEHAAPA</sequence>
<dbReference type="CDD" id="cd00609">
    <property type="entry name" value="AAT_like"/>
    <property type="match status" value="1"/>
</dbReference>
<organism evidence="9 10">
    <name type="scientific">Skermanella cutis</name>
    <dbReference type="NCBI Taxonomy" id="2775420"/>
    <lineage>
        <taxon>Bacteria</taxon>
        <taxon>Pseudomonadati</taxon>
        <taxon>Pseudomonadota</taxon>
        <taxon>Alphaproteobacteria</taxon>
        <taxon>Rhodospirillales</taxon>
        <taxon>Azospirillaceae</taxon>
        <taxon>Skermanella</taxon>
    </lineage>
</organism>
<keyword evidence="10" id="KW-1185">Reference proteome</keyword>